<proteinExistence type="predicted"/>
<dbReference type="EMBL" id="MT141178">
    <property type="protein sequence ID" value="QJA55766.1"/>
    <property type="molecule type" value="Genomic_DNA"/>
</dbReference>
<evidence type="ECO:0000313" key="1">
    <source>
        <dbReference type="EMBL" id="QJA55766.1"/>
    </source>
</evidence>
<protein>
    <submittedName>
        <fullName evidence="1">Uncharacterized protein</fullName>
    </submittedName>
</protein>
<accession>A0A6M3IE96</accession>
<reference evidence="1" key="1">
    <citation type="submission" date="2020-03" db="EMBL/GenBank/DDBJ databases">
        <title>The deep terrestrial virosphere.</title>
        <authorList>
            <person name="Holmfeldt K."/>
            <person name="Nilsson E."/>
            <person name="Simone D."/>
            <person name="Lopez-Fernandez M."/>
            <person name="Wu X."/>
            <person name="de Brujin I."/>
            <person name="Lundin D."/>
            <person name="Andersson A."/>
            <person name="Bertilsson S."/>
            <person name="Dopson M."/>
        </authorList>
    </citation>
    <scope>NUCLEOTIDE SEQUENCE</scope>
    <source>
        <strain evidence="1">MM415B01994</strain>
    </source>
</reference>
<sequence length="59" mass="7491">MQDFEYQDDREQAQYDERIREVYLTEEVDSVLTQRIRKWKMRDQERNMIAHAKAQKEWR</sequence>
<gene>
    <name evidence="1" type="ORF">MM415B01994_0015</name>
</gene>
<organism evidence="1">
    <name type="scientific">viral metagenome</name>
    <dbReference type="NCBI Taxonomy" id="1070528"/>
    <lineage>
        <taxon>unclassified sequences</taxon>
        <taxon>metagenomes</taxon>
        <taxon>organismal metagenomes</taxon>
    </lineage>
</organism>
<name>A0A6M3IE96_9ZZZZ</name>
<dbReference type="AlphaFoldDB" id="A0A6M3IE96"/>